<organism evidence="2 3">
    <name type="scientific">Pythium oligandrum</name>
    <name type="common">Mycoparasitic fungus</name>
    <dbReference type="NCBI Taxonomy" id="41045"/>
    <lineage>
        <taxon>Eukaryota</taxon>
        <taxon>Sar</taxon>
        <taxon>Stramenopiles</taxon>
        <taxon>Oomycota</taxon>
        <taxon>Peronosporomycetes</taxon>
        <taxon>Pythiales</taxon>
        <taxon>Pythiaceae</taxon>
        <taxon>Pythium</taxon>
    </lineage>
</organism>
<evidence type="ECO:0000313" key="3">
    <source>
        <dbReference type="Proteomes" id="UP000794436"/>
    </source>
</evidence>
<protein>
    <submittedName>
        <fullName evidence="2">Uncharacterized protein</fullName>
    </submittedName>
</protein>
<comment type="caution">
    <text evidence="2">The sequence shown here is derived from an EMBL/GenBank/DDBJ whole genome shotgun (WGS) entry which is preliminary data.</text>
</comment>
<proteinExistence type="predicted"/>
<feature type="compositionally biased region" description="Basic and acidic residues" evidence="1">
    <location>
        <begin position="234"/>
        <end position="245"/>
    </location>
</feature>
<feature type="compositionally biased region" description="Basic and acidic residues" evidence="1">
    <location>
        <begin position="19"/>
        <end position="32"/>
    </location>
</feature>
<keyword evidence="3" id="KW-1185">Reference proteome</keyword>
<accession>A0A8K1CL46</accession>
<feature type="region of interest" description="Disordered" evidence="1">
    <location>
        <begin position="1"/>
        <end position="33"/>
    </location>
</feature>
<feature type="compositionally biased region" description="Basic and acidic residues" evidence="1">
    <location>
        <begin position="1"/>
        <end position="11"/>
    </location>
</feature>
<dbReference type="Proteomes" id="UP000794436">
    <property type="component" value="Unassembled WGS sequence"/>
</dbReference>
<dbReference type="EMBL" id="SPLM01000040">
    <property type="protein sequence ID" value="TMW64343.1"/>
    <property type="molecule type" value="Genomic_DNA"/>
</dbReference>
<reference evidence="2" key="1">
    <citation type="submission" date="2019-03" db="EMBL/GenBank/DDBJ databases">
        <title>Long read genome sequence of the mycoparasitic Pythium oligandrum ATCC 38472 isolated from sugarbeet rhizosphere.</title>
        <authorList>
            <person name="Gaulin E."/>
        </authorList>
    </citation>
    <scope>NUCLEOTIDE SEQUENCE</scope>
    <source>
        <strain evidence="2">ATCC 38472_TT</strain>
    </source>
</reference>
<sequence length="258" mass="29392">MSGDQERRNGDEGAPFEMDDVRDRQEGERGRQVSDVYMTRAEETPVMATESTWSFVQMNMTLLPIARPLPVTICHRFQEGVLGRKPRTPNQKLHHRVLRNASNISPRRQYEGLAARRGSTSSTTESDPGVQEFPRALPQRTISAPVDIPRRCGKRKSDFEDTSYHASSSWQAPSRLEIEVDDLRVRSHSEDMTMQDVNGWSESPDFTLVRSASTSSAFAQRGSYKGKRILELQDEERRLHPDDRVALPSPSKRSRRLP</sequence>
<evidence type="ECO:0000256" key="1">
    <source>
        <dbReference type="SAM" id="MobiDB-lite"/>
    </source>
</evidence>
<feature type="region of interest" description="Disordered" evidence="1">
    <location>
        <begin position="150"/>
        <end position="170"/>
    </location>
</feature>
<name>A0A8K1CL46_PYTOL</name>
<dbReference type="AlphaFoldDB" id="A0A8K1CL46"/>
<feature type="region of interest" description="Disordered" evidence="1">
    <location>
        <begin position="234"/>
        <end position="258"/>
    </location>
</feature>
<evidence type="ECO:0000313" key="2">
    <source>
        <dbReference type="EMBL" id="TMW64343.1"/>
    </source>
</evidence>
<gene>
    <name evidence="2" type="ORF">Poli38472_012965</name>
</gene>
<dbReference type="OrthoDB" id="96355at2759"/>